<keyword evidence="2" id="KW-1185">Reference proteome</keyword>
<comment type="caution">
    <text evidence="1">The sequence shown here is derived from an EMBL/GenBank/DDBJ whole genome shotgun (WGS) entry which is preliminary data.</text>
</comment>
<evidence type="ECO:0000313" key="1">
    <source>
        <dbReference type="EMBL" id="MEI5996791.1"/>
    </source>
</evidence>
<protein>
    <recommendedName>
        <fullName evidence="3">WGR domain-containing protein</fullName>
    </recommendedName>
</protein>
<evidence type="ECO:0000313" key="2">
    <source>
        <dbReference type="Proteomes" id="UP001386437"/>
    </source>
</evidence>
<dbReference type="Proteomes" id="UP001386437">
    <property type="component" value="Unassembled WGS sequence"/>
</dbReference>
<dbReference type="RefSeq" id="WP_336597191.1">
    <property type="nucleotide sequence ID" value="NZ_JACFYJ010000006.1"/>
</dbReference>
<sequence>MQRELSLLVDGGFDAAAFWADKPSKKWVVAVGRWNGSRFVGHQLHVSASTRERAEQTALANVPGTKKLEARARLATPSDLGCVRSDTAIRKPYAYEVTNALGERELIFADLATAADLKRPNVPLYK</sequence>
<name>A0ABU8IMQ5_9BURK</name>
<organism evidence="1 2">
    <name type="scientific">Paraburkholderia bengalensis</name>
    <dbReference type="NCBI Taxonomy" id="2747562"/>
    <lineage>
        <taxon>Bacteria</taxon>
        <taxon>Pseudomonadati</taxon>
        <taxon>Pseudomonadota</taxon>
        <taxon>Betaproteobacteria</taxon>
        <taxon>Burkholderiales</taxon>
        <taxon>Burkholderiaceae</taxon>
        <taxon>Paraburkholderia</taxon>
    </lineage>
</organism>
<proteinExistence type="predicted"/>
<dbReference type="EMBL" id="JACFYJ010000006">
    <property type="protein sequence ID" value="MEI5996791.1"/>
    <property type="molecule type" value="Genomic_DNA"/>
</dbReference>
<reference evidence="1 2" key="1">
    <citation type="journal article" date="2022" name="Arch. Microbiol.">
        <title>Paraburkholderia bengalensis sp. nov. isolated from roots of Oryza sativa, IR64.</title>
        <authorList>
            <person name="Nag P."/>
            <person name="Mondal N."/>
            <person name="Sarkar J."/>
            <person name="Das S."/>
        </authorList>
    </citation>
    <scope>NUCLEOTIDE SEQUENCE [LARGE SCALE GENOMIC DNA]</scope>
    <source>
        <strain evidence="1 2">IR64_4_BI</strain>
    </source>
</reference>
<evidence type="ECO:0008006" key="3">
    <source>
        <dbReference type="Google" id="ProtNLM"/>
    </source>
</evidence>
<gene>
    <name evidence="1" type="ORF">H3V53_06130</name>
</gene>
<accession>A0ABU8IMQ5</accession>